<sequence length="165" mass="19418">MAEYQAKSNNSLSFELTQGNESIGKLSYKNWFQFTASIELANYSTYQLIPKGFWGSTIELKYNDTVLLKFSMNWNGSIALQTYYNDIEKEYIFRHQGVFNESFSLIDQDETELLVMKPHLKWSNLNYEYQIQTSDRFESFLNKEILLLTSIHCANYYMSMMAGTY</sequence>
<protein>
    <submittedName>
        <fullName evidence="1">Uncharacterized protein</fullName>
    </submittedName>
</protein>
<dbReference type="EMBL" id="CP045997">
    <property type="protein sequence ID" value="QHW01466.1"/>
    <property type="molecule type" value="Genomic_DNA"/>
</dbReference>
<keyword evidence="2" id="KW-1185">Reference proteome</keyword>
<gene>
    <name evidence="1" type="ORF">GJR95_26110</name>
</gene>
<organism evidence="1 2">
    <name type="scientific">Spirosoma endbachense</name>
    <dbReference type="NCBI Taxonomy" id="2666025"/>
    <lineage>
        <taxon>Bacteria</taxon>
        <taxon>Pseudomonadati</taxon>
        <taxon>Bacteroidota</taxon>
        <taxon>Cytophagia</taxon>
        <taxon>Cytophagales</taxon>
        <taxon>Cytophagaceae</taxon>
        <taxon>Spirosoma</taxon>
    </lineage>
</organism>
<evidence type="ECO:0000313" key="1">
    <source>
        <dbReference type="EMBL" id="QHW01466.1"/>
    </source>
</evidence>
<evidence type="ECO:0000313" key="2">
    <source>
        <dbReference type="Proteomes" id="UP000464577"/>
    </source>
</evidence>
<reference evidence="1 2" key="1">
    <citation type="submission" date="2019-11" db="EMBL/GenBank/DDBJ databases">
        <title>Spirosoma endbachense sp. nov., isolated from a natural salt meadow.</title>
        <authorList>
            <person name="Rojas J."/>
            <person name="Ambika Manirajan B."/>
            <person name="Ratering S."/>
            <person name="Suarez C."/>
            <person name="Geissler-Plaum R."/>
            <person name="Schnell S."/>
        </authorList>
    </citation>
    <scope>NUCLEOTIDE SEQUENCE [LARGE SCALE GENOMIC DNA]</scope>
    <source>
        <strain evidence="1 2">I-24</strain>
    </source>
</reference>
<dbReference type="Proteomes" id="UP000464577">
    <property type="component" value="Chromosome"/>
</dbReference>
<name>A0A6P1W8V2_9BACT</name>
<proteinExistence type="predicted"/>
<accession>A0A6P1W8V2</accession>
<dbReference type="KEGG" id="senf:GJR95_26110"/>
<dbReference type="AlphaFoldDB" id="A0A6P1W8V2"/>